<dbReference type="Proteomes" id="UP000218775">
    <property type="component" value="Unassembled WGS sequence"/>
</dbReference>
<dbReference type="InterPro" id="IPR025875">
    <property type="entry name" value="Leu-rich_rpt_4"/>
</dbReference>
<evidence type="ECO:0000256" key="1">
    <source>
        <dbReference type="ARBA" id="ARBA00022614"/>
    </source>
</evidence>
<dbReference type="InterPro" id="IPR032675">
    <property type="entry name" value="LRR_dom_sf"/>
</dbReference>
<keyword evidence="2" id="KW-0677">Repeat</keyword>
<dbReference type="EMBL" id="NVUK01000008">
    <property type="protein sequence ID" value="PCI78187.1"/>
    <property type="molecule type" value="Genomic_DNA"/>
</dbReference>
<dbReference type="Gene3D" id="3.80.10.10">
    <property type="entry name" value="Ribonuclease Inhibitor"/>
    <property type="match status" value="1"/>
</dbReference>
<keyword evidence="1" id="KW-0433">Leucine-rich repeat</keyword>
<dbReference type="SUPFAM" id="SSF52058">
    <property type="entry name" value="L domain-like"/>
    <property type="match status" value="1"/>
</dbReference>
<evidence type="ECO:0000256" key="2">
    <source>
        <dbReference type="ARBA" id="ARBA00022737"/>
    </source>
</evidence>
<dbReference type="Pfam" id="PF12799">
    <property type="entry name" value="LRR_4"/>
    <property type="match status" value="1"/>
</dbReference>
<organism evidence="4 5">
    <name type="scientific">Aerophobetes bacterium</name>
    <dbReference type="NCBI Taxonomy" id="2030807"/>
    <lineage>
        <taxon>Bacteria</taxon>
        <taxon>Candidatus Aerophobota</taxon>
    </lineage>
</organism>
<comment type="caution">
    <text evidence="4">The sequence shown here is derived from an EMBL/GenBank/DDBJ whole genome shotgun (WGS) entry which is preliminary data.</text>
</comment>
<protein>
    <recommendedName>
        <fullName evidence="6">Leucine-rich repeat domain-containing protein</fullName>
    </recommendedName>
</protein>
<evidence type="ECO:0000313" key="5">
    <source>
        <dbReference type="Proteomes" id="UP000218775"/>
    </source>
</evidence>
<dbReference type="PANTHER" id="PTHR46652">
    <property type="entry name" value="LEUCINE-RICH REPEAT AND IQ DOMAIN-CONTAINING PROTEIN 1-RELATED"/>
    <property type="match status" value="1"/>
</dbReference>
<evidence type="ECO:0008006" key="6">
    <source>
        <dbReference type="Google" id="ProtNLM"/>
    </source>
</evidence>
<proteinExistence type="predicted"/>
<sequence>MTSIVHATTNTTTPTTAKQKNKKNVVTTTQLLSVNINPLNRGKRARPLTKASEEKSCAAMSAATSGVFSAVPAREHNAASTKRVRRIPSVLDLENFNIRDFKDQPIDLDDQIMRSPAKVRVWAQDPNFNALRKTVASISVRPNAPGTEKDTIPSWIRFFPNIKYINLIGTNIFDLKSLCKLTKLGALFLDNTRVIDLGHLVELTELTILNLSNTLVDDIRPLSRCTRLEELNLSYTSVLSLSPLPTDLLDLNVSNTDVTDISALGELTKLRLLDISNTDVKNISPLSQCTCLEELDLSGTPVKDLSLLTQLSNLEILTLSKNQQQYFSKNLMQTLADRRTEVVWV</sequence>
<feature type="compositionally biased region" description="Low complexity" evidence="3">
    <location>
        <begin position="8"/>
        <end position="22"/>
    </location>
</feature>
<dbReference type="InterPro" id="IPR050836">
    <property type="entry name" value="SDS22/Internalin_LRR"/>
</dbReference>
<gene>
    <name evidence="4" type="ORF">COB21_01590</name>
</gene>
<dbReference type="PANTHER" id="PTHR46652:SF3">
    <property type="entry name" value="LEUCINE-RICH REPEAT-CONTAINING PROTEIN 9"/>
    <property type="match status" value="1"/>
</dbReference>
<evidence type="ECO:0000256" key="3">
    <source>
        <dbReference type="SAM" id="MobiDB-lite"/>
    </source>
</evidence>
<feature type="region of interest" description="Disordered" evidence="3">
    <location>
        <begin position="1"/>
        <end position="22"/>
    </location>
</feature>
<reference evidence="5" key="1">
    <citation type="submission" date="2017-08" db="EMBL/GenBank/DDBJ databases">
        <title>A dynamic microbial community with high functional redundancy inhabits the cold, oxic subseafloor aquifer.</title>
        <authorList>
            <person name="Tully B.J."/>
            <person name="Wheat C.G."/>
            <person name="Glazer B.T."/>
            <person name="Huber J.A."/>
        </authorList>
    </citation>
    <scope>NUCLEOTIDE SEQUENCE [LARGE SCALE GENOMIC DNA]</scope>
</reference>
<accession>A0A2A4X813</accession>
<name>A0A2A4X813_UNCAE</name>
<dbReference type="AlphaFoldDB" id="A0A2A4X813"/>
<evidence type="ECO:0000313" key="4">
    <source>
        <dbReference type="EMBL" id="PCI78187.1"/>
    </source>
</evidence>